<dbReference type="InterPro" id="IPR005495">
    <property type="entry name" value="LptG/LptF_permease"/>
</dbReference>
<feature type="transmembrane region" description="Helical" evidence="9">
    <location>
        <begin position="267"/>
        <end position="288"/>
    </location>
</feature>
<dbReference type="Pfam" id="PF03739">
    <property type="entry name" value="LptF_LptG"/>
    <property type="match status" value="1"/>
</dbReference>
<evidence type="ECO:0000256" key="9">
    <source>
        <dbReference type="SAM" id="Phobius"/>
    </source>
</evidence>
<keyword evidence="5" id="KW-0997">Cell inner membrane</keyword>
<feature type="transmembrane region" description="Helical" evidence="9">
    <location>
        <begin position="12"/>
        <end position="36"/>
    </location>
</feature>
<evidence type="ECO:0000256" key="5">
    <source>
        <dbReference type="ARBA" id="ARBA00022519"/>
    </source>
</evidence>
<dbReference type="PANTHER" id="PTHR33529:SF7">
    <property type="entry name" value="LIPOPOLYSACCHARIDE EXPORT SYSTEM PERMEASE PROTEIN LPTF"/>
    <property type="match status" value="1"/>
</dbReference>
<evidence type="ECO:0000313" key="11">
    <source>
        <dbReference type="Proteomes" id="UP000333828"/>
    </source>
</evidence>
<feature type="transmembrane region" description="Helical" evidence="9">
    <location>
        <begin position="102"/>
        <end position="124"/>
    </location>
</feature>
<evidence type="ECO:0000256" key="1">
    <source>
        <dbReference type="ARBA" id="ARBA00004429"/>
    </source>
</evidence>
<organism evidence="10 11">
    <name type="scientific">Pandoraea iniqua</name>
    <dbReference type="NCBI Taxonomy" id="2508288"/>
    <lineage>
        <taxon>Bacteria</taxon>
        <taxon>Pseudomonadati</taxon>
        <taxon>Pseudomonadota</taxon>
        <taxon>Betaproteobacteria</taxon>
        <taxon>Burkholderiales</taxon>
        <taxon>Burkholderiaceae</taxon>
        <taxon>Pandoraea</taxon>
    </lineage>
</organism>
<evidence type="ECO:0000256" key="2">
    <source>
        <dbReference type="ARBA" id="ARBA00014213"/>
    </source>
</evidence>
<dbReference type="Proteomes" id="UP000333828">
    <property type="component" value="Unassembled WGS sequence"/>
</dbReference>
<keyword evidence="11" id="KW-1185">Reference proteome</keyword>
<keyword evidence="6 9" id="KW-0812">Transmembrane</keyword>
<feature type="transmembrane region" description="Helical" evidence="9">
    <location>
        <begin position="300"/>
        <end position="322"/>
    </location>
</feature>
<keyword evidence="8 9" id="KW-0472">Membrane</keyword>
<accession>A0A5E4TPG9</accession>
<name>A0A5E4TPG9_9BURK</name>
<keyword evidence="7 9" id="KW-1133">Transmembrane helix</keyword>
<protein>
    <recommendedName>
        <fullName evidence="2">Lipopolysaccharide export system permease protein LptF</fullName>
    </recommendedName>
</protein>
<dbReference type="GO" id="GO:0055085">
    <property type="term" value="P:transmembrane transport"/>
    <property type="evidence" value="ECO:0007669"/>
    <property type="project" value="InterPro"/>
</dbReference>
<dbReference type="RefSeq" id="WP_150683579.1">
    <property type="nucleotide sequence ID" value="NZ_CABPSF010000002.1"/>
</dbReference>
<reference evidence="10 11" key="1">
    <citation type="submission" date="2019-08" db="EMBL/GenBank/DDBJ databases">
        <authorList>
            <person name="Peeters C."/>
        </authorList>
    </citation>
    <scope>NUCLEOTIDE SEQUENCE [LARGE SCALE GENOMIC DNA]</scope>
    <source>
        <strain evidence="10 11">LMG 31115</strain>
    </source>
</reference>
<evidence type="ECO:0000256" key="7">
    <source>
        <dbReference type="ARBA" id="ARBA00022989"/>
    </source>
</evidence>
<evidence type="ECO:0000256" key="3">
    <source>
        <dbReference type="ARBA" id="ARBA00022448"/>
    </source>
</evidence>
<evidence type="ECO:0000256" key="8">
    <source>
        <dbReference type="ARBA" id="ARBA00023136"/>
    </source>
</evidence>
<proteinExistence type="predicted"/>
<dbReference type="GO" id="GO:0015920">
    <property type="term" value="P:lipopolysaccharide transport"/>
    <property type="evidence" value="ECO:0007669"/>
    <property type="project" value="TreeGrafter"/>
</dbReference>
<sequence>MIFQRSLQRELNYTAGAVFMVLITVMLTTMMIRILGFAASGKADPRDVLVLIGLAVVGYLAVILIVTLFVSILFVLTRWYRDSEMVVWFASGLSINDFIKPVLRFAAPYLAVITFCALVAWPWANLQISALEARFAQRDDVSMIAPGQFRESAANHRVFFVETVSPDATKVHNVFVSGTENGKVNVIVSKEGHIETAKDGNRYIVLENGRRYDGVPGQPDYRVMEFERYGVKIDNPATTDVDNTPTKGVPTMRLFREIANPIFRGEIVWRIGLPLLALSLVLLAVPLAYQNPRHGRTVNLVMAVLIYLGYTNLLSLSQAYVAQERLPLAIGVWLLHAIALIVIVLLYVRRMRFRGLLGRKRNRGNVERSEPTAGGVR</sequence>
<evidence type="ECO:0000256" key="6">
    <source>
        <dbReference type="ARBA" id="ARBA00022692"/>
    </source>
</evidence>
<evidence type="ECO:0000256" key="4">
    <source>
        <dbReference type="ARBA" id="ARBA00022475"/>
    </source>
</evidence>
<feature type="transmembrane region" description="Helical" evidence="9">
    <location>
        <begin position="328"/>
        <end position="348"/>
    </location>
</feature>
<feature type="transmembrane region" description="Helical" evidence="9">
    <location>
        <begin position="48"/>
        <end position="76"/>
    </location>
</feature>
<dbReference type="AlphaFoldDB" id="A0A5E4TPG9"/>
<dbReference type="NCBIfam" id="TIGR04407">
    <property type="entry name" value="LptF_YjgP"/>
    <property type="match status" value="1"/>
</dbReference>
<dbReference type="GO" id="GO:0043190">
    <property type="term" value="C:ATP-binding cassette (ABC) transporter complex"/>
    <property type="evidence" value="ECO:0007669"/>
    <property type="project" value="InterPro"/>
</dbReference>
<evidence type="ECO:0000313" key="10">
    <source>
        <dbReference type="EMBL" id="VVD89836.1"/>
    </source>
</evidence>
<keyword evidence="3" id="KW-0813">Transport</keyword>
<keyword evidence="4" id="KW-1003">Cell membrane</keyword>
<dbReference type="InterPro" id="IPR030922">
    <property type="entry name" value="LptF"/>
</dbReference>
<gene>
    <name evidence="10" type="ORF">PIN31115_01536</name>
</gene>
<comment type="subcellular location">
    <subcellularLocation>
        <location evidence="1">Cell inner membrane</location>
        <topology evidence="1">Multi-pass membrane protein</topology>
    </subcellularLocation>
</comment>
<dbReference type="PANTHER" id="PTHR33529">
    <property type="entry name" value="SLR0882 PROTEIN-RELATED"/>
    <property type="match status" value="1"/>
</dbReference>
<dbReference type="EMBL" id="CABPSI010000002">
    <property type="protein sequence ID" value="VVD89836.1"/>
    <property type="molecule type" value="Genomic_DNA"/>
</dbReference>